<feature type="region of interest" description="Disordered" evidence="1">
    <location>
        <begin position="335"/>
        <end position="434"/>
    </location>
</feature>
<feature type="compositionally biased region" description="Basic and acidic residues" evidence="1">
    <location>
        <begin position="1"/>
        <end position="20"/>
    </location>
</feature>
<evidence type="ECO:0000313" key="3">
    <source>
        <dbReference type="Proteomes" id="UP000501705"/>
    </source>
</evidence>
<evidence type="ECO:0000256" key="1">
    <source>
        <dbReference type="SAM" id="MobiDB-lite"/>
    </source>
</evidence>
<organism evidence="2 3">
    <name type="scientific">Nocardia brasiliensis</name>
    <dbReference type="NCBI Taxonomy" id="37326"/>
    <lineage>
        <taxon>Bacteria</taxon>
        <taxon>Bacillati</taxon>
        <taxon>Actinomycetota</taxon>
        <taxon>Actinomycetes</taxon>
        <taxon>Mycobacteriales</taxon>
        <taxon>Nocardiaceae</taxon>
        <taxon>Nocardia</taxon>
    </lineage>
</organism>
<feature type="compositionally biased region" description="Basic and acidic residues" evidence="1">
    <location>
        <begin position="50"/>
        <end position="70"/>
    </location>
</feature>
<dbReference type="EMBL" id="CP046171">
    <property type="protein sequence ID" value="QIS06743.1"/>
    <property type="molecule type" value="Genomic_DNA"/>
</dbReference>
<dbReference type="RefSeq" id="WP_167465758.1">
    <property type="nucleotide sequence ID" value="NZ_CP046171.1"/>
</dbReference>
<feature type="compositionally biased region" description="Basic and acidic residues" evidence="1">
    <location>
        <begin position="29"/>
        <end position="42"/>
    </location>
</feature>
<protein>
    <submittedName>
        <fullName evidence="2">Uncharacterized protein</fullName>
    </submittedName>
</protein>
<reference evidence="2 3" key="1">
    <citation type="journal article" date="2019" name="ACS Chem. Biol.">
        <title>Identification and Mobilization of a Cryptic Antibiotic Biosynthesis Gene Locus from a Human-Pathogenic Nocardia Isolate.</title>
        <authorList>
            <person name="Herisse M."/>
            <person name="Ishida K."/>
            <person name="Porter J.L."/>
            <person name="Howden B."/>
            <person name="Hertweck C."/>
            <person name="Stinear T.P."/>
            <person name="Pidot S.J."/>
        </authorList>
    </citation>
    <scope>NUCLEOTIDE SEQUENCE [LARGE SCALE GENOMIC DNA]</scope>
    <source>
        <strain evidence="2 3">AUSMDU00024985</strain>
    </source>
</reference>
<proteinExistence type="predicted"/>
<feature type="compositionally biased region" description="Polar residues" evidence="1">
    <location>
        <begin position="422"/>
        <end position="434"/>
    </location>
</feature>
<dbReference type="AlphaFoldDB" id="A0A6G9Y105"/>
<feature type="compositionally biased region" description="Basic and acidic residues" evidence="1">
    <location>
        <begin position="201"/>
        <end position="230"/>
    </location>
</feature>
<feature type="compositionally biased region" description="Basic and acidic residues" evidence="1">
    <location>
        <begin position="336"/>
        <end position="364"/>
    </location>
</feature>
<feature type="region of interest" description="Disordered" evidence="1">
    <location>
        <begin position="1"/>
        <end position="80"/>
    </location>
</feature>
<gene>
    <name evidence="2" type="ORF">F5X71_34525</name>
</gene>
<accession>A0A6G9Y105</accession>
<feature type="region of interest" description="Disordered" evidence="1">
    <location>
        <begin position="196"/>
        <end position="230"/>
    </location>
</feature>
<evidence type="ECO:0000313" key="2">
    <source>
        <dbReference type="EMBL" id="QIS06743.1"/>
    </source>
</evidence>
<feature type="compositionally biased region" description="Basic and acidic residues" evidence="1">
    <location>
        <begin position="373"/>
        <end position="390"/>
    </location>
</feature>
<sequence>MPDEYDKIREDFNPPERGRIFESGTNEVLGDREQGHVRHPDPRPTSLGPRHYDKERADDHGKIHALEEKSGQTGSANDLRELKKDRELLAAREIETLTIRTVVGEKMSPKYVRELSKLRDEFKNRVIHIELTRDQARVAFGKGISLEKPSPQLELPGVADVAREQVAVDLQKRKGKIATLAQARETAERFRAVQKFSQGAERGRKDAERAREVRETRENEQARDRELAKTAETREQIKVKNVELAQAMEDQARDINSAWDSGEAVPVEKVRDAHATLSRDLAEIREAELVQARDDFVASGHTSEEVRTIESRLEQVREEARREIVKGIDTLGVIVERGDNAHTERETAEQQRERERAAEREAARAQDAARQAAYERLDRQGQLTEAERLHWLGQGTDPRAAVRSPPAPAPSVERGGTGQGQGINRSLNPTREGR</sequence>
<name>A0A6G9Y105_NOCBR</name>
<dbReference type="Proteomes" id="UP000501705">
    <property type="component" value="Chromosome"/>
</dbReference>